<keyword evidence="1" id="KW-1133">Transmembrane helix</keyword>
<feature type="transmembrane region" description="Helical" evidence="1">
    <location>
        <begin position="35"/>
        <end position="60"/>
    </location>
</feature>
<feature type="transmembrane region" description="Helical" evidence="1">
    <location>
        <begin position="72"/>
        <end position="96"/>
    </location>
</feature>
<evidence type="ECO:0000313" key="2">
    <source>
        <dbReference type="EMBL" id="OJT12738.1"/>
    </source>
</evidence>
<reference evidence="2 3" key="1">
    <citation type="submission" date="2016-10" db="EMBL/GenBank/DDBJ databases">
        <title>Genome sequence of the basidiomycete white-rot fungus Trametes pubescens.</title>
        <authorList>
            <person name="Makela M.R."/>
            <person name="Granchi Z."/>
            <person name="Peng M."/>
            <person name="De Vries R.P."/>
            <person name="Grigoriev I."/>
            <person name="Riley R."/>
            <person name="Hilden K."/>
        </authorList>
    </citation>
    <scope>NUCLEOTIDE SEQUENCE [LARGE SCALE GENOMIC DNA]</scope>
    <source>
        <strain evidence="2 3">FBCC735</strain>
    </source>
</reference>
<organism evidence="2 3">
    <name type="scientific">Trametes pubescens</name>
    <name type="common">White-rot fungus</name>
    <dbReference type="NCBI Taxonomy" id="154538"/>
    <lineage>
        <taxon>Eukaryota</taxon>
        <taxon>Fungi</taxon>
        <taxon>Dikarya</taxon>
        <taxon>Basidiomycota</taxon>
        <taxon>Agaricomycotina</taxon>
        <taxon>Agaricomycetes</taxon>
        <taxon>Polyporales</taxon>
        <taxon>Polyporaceae</taxon>
        <taxon>Trametes</taxon>
    </lineage>
</organism>
<feature type="transmembrane region" description="Helical" evidence="1">
    <location>
        <begin position="122"/>
        <end position="140"/>
    </location>
</feature>
<comment type="caution">
    <text evidence="2">The sequence shown here is derived from an EMBL/GenBank/DDBJ whole genome shotgun (WGS) entry which is preliminary data.</text>
</comment>
<proteinExistence type="predicted"/>
<keyword evidence="1" id="KW-0472">Membrane</keyword>
<protein>
    <recommendedName>
        <fullName evidence="4">G-protein coupled receptors family 1 profile domain-containing protein</fullName>
    </recommendedName>
</protein>
<accession>A0A1M2VYS3</accession>
<evidence type="ECO:0008006" key="4">
    <source>
        <dbReference type="Google" id="ProtNLM"/>
    </source>
</evidence>
<dbReference type="OrthoDB" id="2548432at2759"/>
<sequence length="276" mass="31363">MNTFAILFGLIEGVVNIYNQTRAILSKPVSPNMDMVFASMTILVPNFAELVLLFRVIAVYPPRTLSWRRKVLIYAPIVAFKTLHIVNAVVFIVRWVRLKKNTVNPLLTGQEAWSLPNAKIKWFVQFFDTIYVSTLFLVRLKQSASQDNIRISVAHKDSLAQTFPARLRTLFWIATSNFMIPVMLNLTQLIYVFRDPEFLHGTYIFLVNNYVQIVGVLLATVWSSGTQWSQQAASQEPAVAEIRFASAIASGQSMETAVTMDSAMDSEERFEIKEMV</sequence>
<keyword evidence="1" id="KW-0812">Transmembrane</keyword>
<feature type="transmembrane region" description="Helical" evidence="1">
    <location>
        <begin position="203"/>
        <end position="222"/>
    </location>
</feature>
<gene>
    <name evidence="2" type="ORF">TRAPUB_10715</name>
</gene>
<evidence type="ECO:0000256" key="1">
    <source>
        <dbReference type="SAM" id="Phobius"/>
    </source>
</evidence>
<keyword evidence="3" id="KW-1185">Reference proteome</keyword>
<dbReference type="EMBL" id="MNAD01000450">
    <property type="protein sequence ID" value="OJT12738.1"/>
    <property type="molecule type" value="Genomic_DNA"/>
</dbReference>
<dbReference type="AlphaFoldDB" id="A0A1M2VYS3"/>
<dbReference type="Proteomes" id="UP000184267">
    <property type="component" value="Unassembled WGS sequence"/>
</dbReference>
<feature type="transmembrane region" description="Helical" evidence="1">
    <location>
        <begin position="170"/>
        <end position="191"/>
    </location>
</feature>
<evidence type="ECO:0000313" key="3">
    <source>
        <dbReference type="Proteomes" id="UP000184267"/>
    </source>
</evidence>
<name>A0A1M2VYS3_TRAPU</name>
<dbReference type="OMA" id="YIPLCCL"/>